<dbReference type="EMBL" id="CAJNOE010000475">
    <property type="protein sequence ID" value="CAF1234680.1"/>
    <property type="molecule type" value="Genomic_DNA"/>
</dbReference>
<dbReference type="SMART" id="SM00594">
    <property type="entry name" value="UAS"/>
    <property type="match status" value="1"/>
</dbReference>
<keyword evidence="1" id="KW-0812">Transmembrane</keyword>
<accession>A0A818RMF3</accession>
<dbReference type="Proteomes" id="UP000663868">
    <property type="component" value="Unassembled WGS sequence"/>
</dbReference>
<reference evidence="4" key="1">
    <citation type="submission" date="2021-02" db="EMBL/GenBank/DDBJ databases">
        <authorList>
            <person name="Nowell W R."/>
        </authorList>
    </citation>
    <scope>NUCLEOTIDE SEQUENCE</scope>
</reference>
<proteinExistence type="predicted"/>
<evidence type="ECO:0000259" key="2">
    <source>
        <dbReference type="SMART" id="SM00594"/>
    </source>
</evidence>
<keyword evidence="1" id="KW-0472">Membrane</keyword>
<dbReference type="Proteomes" id="UP000663860">
    <property type="component" value="Unassembled WGS sequence"/>
</dbReference>
<evidence type="ECO:0000313" key="4">
    <source>
        <dbReference type="EMBL" id="CAF3653458.1"/>
    </source>
</evidence>
<feature type="domain" description="UAS" evidence="2">
    <location>
        <begin position="116"/>
        <end position="247"/>
    </location>
</feature>
<evidence type="ECO:0000256" key="1">
    <source>
        <dbReference type="SAM" id="Phobius"/>
    </source>
</evidence>
<comment type="caution">
    <text evidence="4">The sequence shown here is derived from an EMBL/GenBank/DDBJ whole genome shotgun (WGS) entry which is preliminary data.</text>
</comment>
<dbReference type="Gene3D" id="1.10.8.10">
    <property type="entry name" value="DNA helicase RuvA subunit, C-terminal domain"/>
    <property type="match status" value="1"/>
</dbReference>
<evidence type="ECO:0000313" key="3">
    <source>
        <dbReference type="EMBL" id="CAF1234680.1"/>
    </source>
</evidence>
<dbReference type="AlphaFoldDB" id="A0A818RMF3"/>
<feature type="transmembrane region" description="Helical" evidence="1">
    <location>
        <begin position="124"/>
        <end position="144"/>
    </location>
</feature>
<evidence type="ECO:0000313" key="5">
    <source>
        <dbReference type="Proteomes" id="UP000663868"/>
    </source>
</evidence>
<dbReference type="InterPro" id="IPR049483">
    <property type="entry name" value="FAF1_2-like_UAS"/>
</dbReference>
<dbReference type="Gene3D" id="3.40.30.10">
    <property type="entry name" value="Glutaredoxin"/>
    <property type="match status" value="1"/>
</dbReference>
<gene>
    <name evidence="3" type="ORF">IZO911_LOCUS30451</name>
    <name evidence="4" type="ORF">KXQ929_LOCUS7886</name>
</gene>
<dbReference type="Pfam" id="PF21021">
    <property type="entry name" value="FAF1"/>
    <property type="match status" value="1"/>
</dbReference>
<dbReference type="InterPro" id="IPR006577">
    <property type="entry name" value="UAS"/>
</dbReference>
<dbReference type="EMBL" id="CAJOBB010000332">
    <property type="protein sequence ID" value="CAF3653458.1"/>
    <property type="molecule type" value="Genomic_DNA"/>
</dbReference>
<sequence length="392" mass="45930">MIKKQRYEMLAQFQSRTAIFNSDESIKILEQFRWNCLEAINYVLNNVNSTKEKTTNLVDNIIQPSPRIDQPLVPNECLNEIDGIRHFERVFQDRHESIHRWPIWFKSSLENAIHQSVNNLFSDLYIFGSFIFIFLYHGPFAIFLNHDGSPFTTTFSRQILCSPSILNVFMKYKCILWPWDITYPLNKQRLLERSGRAQQIFIKCFSYFDHINNYPLLILLSRQNDRIVLLDIVNGNSDLDQTRACLERTLNPIHEQSIISYNETTSLSPGWIGGRTAGNLRRRPSFITTFRLSRSLRSVQRPHYISFYKPKEDTPEVIVTMQEAKQWLKDKKSNSLKHVQCHQTNSSCIQIKCLPSQKIVSPIPSLFVSTKDRSPFVYMSPRRAGWSPMVNR</sequence>
<protein>
    <recommendedName>
        <fullName evidence="2">UAS domain-containing protein</fullName>
    </recommendedName>
</protein>
<organism evidence="4 5">
    <name type="scientific">Adineta steineri</name>
    <dbReference type="NCBI Taxonomy" id="433720"/>
    <lineage>
        <taxon>Eukaryota</taxon>
        <taxon>Metazoa</taxon>
        <taxon>Spiralia</taxon>
        <taxon>Gnathifera</taxon>
        <taxon>Rotifera</taxon>
        <taxon>Eurotatoria</taxon>
        <taxon>Bdelloidea</taxon>
        <taxon>Adinetida</taxon>
        <taxon>Adinetidae</taxon>
        <taxon>Adineta</taxon>
    </lineage>
</organism>
<keyword evidence="1" id="KW-1133">Transmembrane helix</keyword>
<name>A0A818RMF3_9BILA</name>